<reference evidence="2" key="2">
    <citation type="submission" date="2020-09" db="EMBL/GenBank/DDBJ databases">
        <authorList>
            <person name="Sun Q."/>
            <person name="Sedlacek I."/>
        </authorList>
    </citation>
    <scope>NUCLEOTIDE SEQUENCE</scope>
    <source>
        <strain evidence="2">CCM 8711</strain>
    </source>
</reference>
<organism evidence="2 3">
    <name type="scientific">Mucilaginibacter galii</name>
    <dbReference type="NCBI Taxonomy" id="2005073"/>
    <lineage>
        <taxon>Bacteria</taxon>
        <taxon>Pseudomonadati</taxon>
        <taxon>Bacteroidota</taxon>
        <taxon>Sphingobacteriia</taxon>
        <taxon>Sphingobacteriales</taxon>
        <taxon>Sphingobacteriaceae</taxon>
        <taxon>Mucilaginibacter</taxon>
    </lineage>
</organism>
<evidence type="ECO:0008006" key="4">
    <source>
        <dbReference type="Google" id="ProtNLM"/>
    </source>
</evidence>
<feature type="signal peptide" evidence="1">
    <location>
        <begin position="1"/>
        <end position="21"/>
    </location>
</feature>
<proteinExistence type="predicted"/>
<protein>
    <recommendedName>
        <fullName evidence="4">Dockerin domain-containing protein</fullName>
    </recommendedName>
</protein>
<dbReference type="AlphaFoldDB" id="A0A917J937"/>
<feature type="chain" id="PRO_5038046066" description="Dockerin domain-containing protein" evidence="1">
    <location>
        <begin position="22"/>
        <end position="220"/>
    </location>
</feature>
<keyword evidence="3" id="KW-1185">Reference proteome</keyword>
<name>A0A917J937_9SPHI</name>
<evidence type="ECO:0000313" key="3">
    <source>
        <dbReference type="Proteomes" id="UP000662074"/>
    </source>
</evidence>
<accession>A0A917J937</accession>
<dbReference type="EMBL" id="BMDO01000006">
    <property type="protein sequence ID" value="GGI51263.1"/>
    <property type="molecule type" value="Genomic_DNA"/>
</dbReference>
<sequence length="220" mass="24719">MNMKTLIAILFLTFTVSGAIAQGFSYPALHKSVNSVKDIVPANWKIKSVANGDLNGDGVADAAVVIEYAKAIKERRPDGVMNTGHPRILAILFKVGNGYRLTLQNNTIILRDGEVGMVNDAFDQIFIAKRVLNINYEFVREHSYYKYRYQQGDFYLIGATLTGVSGNKMEDNDYNFSTRKAVFNSGTIDGEETKVEHKRIKINKLNSLREAEIPHDWPVQ</sequence>
<evidence type="ECO:0000313" key="2">
    <source>
        <dbReference type="EMBL" id="GGI51263.1"/>
    </source>
</evidence>
<keyword evidence="1" id="KW-0732">Signal</keyword>
<comment type="caution">
    <text evidence="2">The sequence shown here is derived from an EMBL/GenBank/DDBJ whole genome shotgun (WGS) entry which is preliminary data.</text>
</comment>
<dbReference type="Proteomes" id="UP000662074">
    <property type="component" value="Unassembled WGS sequence"/>
</dbReference>
<evidence type="ECO:0000256" key="1">
    <source>
        <dbReference type="SAM" id="SignalP"/>
    </source>
</evidence>
<reference evidence="2" key="1">
    <citation type="journal article" date="2014" name="Int. J. Syst. Evol. Microbiol.">
        <title>Complete genome sequence of Corynebacterium casei LMG S-19264T (=DSM 44701T), isolated from a smear-ripened cheese.</title>
        <authorList>
            <consortium name="US DOE Joint Genome Institute (JGI-PGF)"/>
            <person name="Walter F."/>
            <person name="Albersmeier A."/>
            <person name="Kalinowski J."/>
            <person name="Ruckert C."/>
        </authorList>
    </citation>
    <scope>NUCLEOTIDE SEQUENCE</scope>
    <source>
        <strain evidence="2">CCM 8711</strain>
    </source>
</reference>
<gene>
    <name evidence="2" type="ORF">GCM10011425_24750</name>
</gene>